<dbReference type="STRING" id="1055723.SAMN05216293_1497"/>
<dbReference type="Proteomes" id="UP000184031">
    <property type="component" value="Unassembled WGS sequence"/>
</dbReference>
<evidence type="ECO:0000259" key="1">
    <source>
        <dbReference type="Pfam" id="PF00144"/>
    </source>
</evidence>
<dbReference type="GO" id="GO:0019216">
    <property type="term" value="P:regulation of lipid metabolic process"/>
    <property type="evidence" value="ECO:0007669"/>
    <property type="project" value="TreeGrafter"/>
</dbReference>
<proteinExistence type="predicted"/>
<dbReference type="Pfam" id="PF00144">
    <property type="entry name" value="Beta-lactamase"/>
    <property type="match status" value="1"/>
</dbReference>
<dbReference type="AlphaFoldDB" id="A0A1M6TSH0"/>
<evidence type="ECO:0000313" key="2">
    <source>
        <dbReference type="EMBL" id="SFB90225.1"/>
    </source>
</evidence>
<evidence type="ECO:0000313" key="3">
    <source>
        <dbReference type="EMBL" id="SHK59874.1"/>
    </source>
</evidence>
<gene>
    <name evidence="2" type="ORF">SAMN04487891_103339</name>
    <name evidence="3" type="ORF">SAMN05216293_1497</name>
</gene>
<protein>
    <submittedName>
        <fullName evidence="3">CubicO group peptidase, beta-lactamase class C family</fullName>
    </submittedName>
</protein>
<dbReference type="EMBL" id="FRAT01000003">
    <property type="protein sequence ID" value="SHK59874.1"/>
    <property type="molecule type" value="Genomic_DNA"/>
</dbReference>
<dbReference type="SUPFAM" id="SSF56601">
    <property type="entry name" value="beta-lactamase/transpeptidase-like"/>
    <property type="match status" value="1"/>
</dbReference>
<dbReference type="InterPro" id="IPR052794">
    <property type="entry name" value="Mito_Ser_Protease_LACTB"/>
</dbReference>
<dbReference type="GO" id="GO:0008233">
    <property type="term" value="F:peptidase activity"/>
    <property type="evidence" value="ECO:0007669"/>
    <property type="project" value="TreeGrafter"/>
</dbReference>
<dbReference type="InterPro" id="IPR001466">
    <property type="entry name" value="Beta-lactam-related"/>
</dbReference>
<dbReference type="PANTHER" id="PTHR46520:SF1">
    <property type="entry name" value="SERINE BETA-LACTAMASE-LIKE PROTEIN LACTB, MITOCHONDRIAL"/>
    <property type="match status" value="1"/>
</dbReference>
<dbReference type="PANTHER" id="PTHR46520">
    <property type="entry name" value="SERINE BETA-LACTAMASE-LIKE PROTEIN LACTB, MITOCHONDRIAL"/>
    <property type="match status" value="1"/>
</dbReference>
<reference evidence="3 4" key="1">
    <citation type="submission" date="2016-11" db="EMBL/GenBank/DDBJ databases">
        <authorList>
            <person name="Varghese N."/>
            <person name="Submissions S."/>
        </authorList>
    </citation>
    <scope>NUCLEOTIDE SEQUENCE [LARGE SCALE GENOMIC DNA]</scope>
    <source>
        <strain evidence="3 4">CGMCC 1.12174</strain>
        <strain evidence="2 5">DSM 26351</strain>
    </source>
</reference>
<evidence type="ECO:0000313" key="4">
    <source>
        <dbReference type="Proteomes" id="UP000184031"/>
    </source>
</evidence>
<dbReference type="Proteomes" id="UP000198940">
    <property type="component" value="Unassembled WGS sequence"/>
</dbReference>
<name>A0A1M6TSH0_9FLAO</name>
<accession>A0A1M6TSH0</accession>
<feature type="domain" description="Beta-lactamase-related" evidence="1">
    <location>
        <begin position="31"/>
        <end position="350"/>
    </location>
</feature>
<dbReference type="EMBL" id="FOKU01000003">
    <property type="protein sequence ID" value="SFB90225.1"/>
    <property type="molecule type" value="Genomic_DNA"/>
</dbReference>
<dbReference type="GO" id="GO:0006508">
    <property type="term" value="P:proteolysis"/>
    <property type="evidence" value="ECO:0007669"/>
    <property type="project" value="TreeGrafter"/>
</dbReference>
<dbReference type="InterPro" id="IPR012338">
    <property type="entry name" value="Beta-lactam/transpept-like"/>
</dbReference>
<keyword evidence="5" id="KW-1185">Reference proteome</keyword>
<evidence type="ECO:0000313" key="5">
    <source>
        <dbReference type="Proteomes" id="UP000198940"/>
    </source>
</evidence>
<comment type="caution">
    <text evidence="3">The sequence shown here is derived from an EMBL/GenBank/DDBJ whole genome shotgun (WGS) entry which is preliminary data.</text>
</comment>
<sequence>MGRFVPFIKRLFSFAPKVRSLDGLHGLEKADALFHNLVAENKVPGLAVTIMAKGQVLWQKGYGQADLERKEPVDPRQTIFRIASISKCITGLALGKMMEEGLVELDTSFHRYVPYYPKNEHDFTLRQLASHTAGIRGYRGKEFALNQGFSIKDSIGIFQHDPLVFEPGKGYLYNSFDFVLLSLAMQEASGVPFQKYVREKVLIPLGMQSTFSPQEMDVGSSVIGSTAQFYTKSSLCFKKSMEVDNAYKLAGGGFLSTSNDIAQMGQAILEGKLLKKGTYEQILTTQMVNGKPTYYGLGFQVSRDANGREFVGHVGNSVGAYTNFFVYPKEEKVISILINCTDPKVQEQLDMAISSIVGDRT</sequence>
<organism evidence="3 4">
    <name type="scientific">Flagellimonas taeanensis</name>
    <dbReference type="NCBI Taxonomy" id="1005926"/>
    <lineage>
        <taxon>Bacteria</taxon>
        <taxon>Pseudomonadati</taxon>
        <taxon>Bacteroidota</taxon>
        <taxon>Flavobacteriia</taxon>
        <taxon>Flavobacteriales</taxon>
        <taxon>Flavobacteriaceae</taxon>
        <taxon>Flagellimonas</taxon>
    </lineage>
</organism>
<dbReference type="Gene3D" id="3.40.710.10">
    <property type="entry name" value="DD-peptidase/beta-lactamase superfamily"/>
    <property type="match status" value="1"/>
</dbReference>